<dbReference type="HOGENOM" id="CLU_1861343_0_0_12"/>
<gene>
    <name evidence="2" type="ordered locus">Bint_2731</name>
</gene>
<keyword evidence="1" id="KW-0732">Signal</keyword>
<dbReference type="PATRIC" id="fig|1045858.4.peg.2730"/>
<organism evidence="2 3">
    <name type="scientific">Brachyspira intermedia (strain ATCC 51140 / PWS/A)</name>
    <name type="common">Serpulina intermedia</name>
    <dbReference type="NCBI Taxonomy" id="1045858"/>
    <lineage>
        <taxon>Bacteria</taxon>
        <taxon>Pseudomonadati</taxon>
        <taxon>Spirochaetota</taxon>
        <taxon>Spirochaetia</taxon>
        <taxon>Brachyspirales</taxon>
        <taxon>Brachyspiraceae</taxon>
        <taxon>Brachyspira</taxon>
    </lineage>
</organism>
<keyword evidence="3" id="KW-1185">Reference proteome</keyword>
<dbReference type="OrthoDB" id="307879at2"/>
<dbReference type="AlphaFoldDB" id="G0EQ67"/>
<evidence type="ECO:0000313" key="3">
    <source>
        <dbReference type="Proteomes" id="UP000008522"/>
    </source>
</evidence>
<feature type="chain" id="PRO_5003398507" description="Lipoprotein" evidence="1">
    <location>
        <begin position="22"/>
        <end position="137"/>
    </location>
</feature>
<evidence type="ECO:0000313" key="2">
    <source>
        <dbReference type="EMBL" id="AEM23325.1"/>
    </source>
</evidence>
<dbReference type="EMBL" id="CP002874">
    <property type="protein sequence ID" value="AEM23325.1"/>
    <property type="molecule type" value="Genomic_DNA"/>
</dbReference>
<reference evidence="2 3" key="1">
    <citation type="journal article" date="2011" name="BMC Genomics">
        <title>Complete genome sequence of Brachyspira intermedia reveals unique genomic features in Brachyspira species and phage-mediated horizontal gene transfer.</title>
        <authorList>
            <person name="Hafstrom T."/>
            <person name="Jansson D.S."/>
            <person name="Segerman B."/>
        </authorList>
    </citation>
    <scope>NUCLEOTIDE SEQUENCE [LARGE SCALE GENOMIC DNA]</scope>
    <source>
        <strain evidence="3">ATCC 51140 / PWS/A</strain>
    </source>
</reference>
<dbReference type="Proteomes" id="UP000008522">
    <property type="component" value="Chromosome"/>
</dbReference>
<accession>G0EQ67</accession>
<name>G0EQ67_BRAIP</name>
<evidence type="ECO:0008006" key="4">
    <source>
        <dbReference type="Google" id="ProtNLM"/>
    </source>
</evidence>
<feature type="signal peptide" evidence="1">
    <location>
        <begin position="1"/>
        <end position="21"/>
    </location>
</feature>
<sequence>MKTLLKTISLTLMIIFLASCSNDITKTGSGIDSKYQGKYSGAINRKHQNGIEDGRATFTINNDGSVKGSVTYYGGSNPEDVELSKEIIIKNSDNSYSAEINFTGLKKYTFTFNNNMLELNIVNEDNSVTSGQLTESN</sequence>
<dbReference type="KEGG" id="bip:Bint_2731"/>
<dbReference type="GeneID" id="44971213"/>
<dbReference type="PROSITE" id="PS51257">
    <property type="entry name" value="PROKAR_LIPOPROTEIN"/>
    <property type="match status" value="1"/>
</dbReference>
<protein>
    <recommendedName>
        <fullName evidence="4">Lipoprotein</fullName>
    </recommendedName>
</protein>
<proteinExistence type="predicted"/>
<dbReference type="RefSeq" id="WP_014489113.1">
    <property type="nucleotide sequence ID" value="NC_017243.1"/>
</dbReference>
<evidence type="ECO:0000256" key="1">
    <source>
        <dbReference type="SAM" id="SignalP"/>
    </source>
</evidence>